<evidence type="ECO:0000256" key="1">
    <source>
        <dbReference type="SAM" id="Phobius"/>
    </source>
</evidence>
<keyword evidence="1" id="KW-1133">Transmembrane helix</keyword>
<gene>
    <name evidence="2" type="ORF">MM415B08197_0007</name>
</gene>
<dbReference type="EMBL" id="MT143409">
    <property type="protein sequence ID" value="QJA96529.1"/>
    <property type="molecule type" value="Genomic_DNA"/>
</dbReference>
<protein>
    <submittedName>
        <fullName evidence="2">Uncharacterized protein</fullName>
    </submittedName>
</protein>
<feature type="transmembrane region" description="Helical" evidence="1">
    <location>
        <begin position="5"/>
        <end position="21"/>
    </location>
</feature>
<keyword evidence="1" id="KW-0472">Membrane</keyword>
<proteinExistence type="predicted"/>
<keyword evidence="1" id="KW-0812">Transmembrane</keyword>
<accession>A0A6M3LQU9</accession>
<sequence>MSKPIIGITMLHLFIFVITWMTTEFKYAFVATIMLLWVFVSTLLIMGVL</sequence>
<feature type="transmembrane region" description="Helical" evidence="1">
    <location>
        <begin position="27"/>
        <end position="48"/>
    </location>
</feature>
<dbReference type="AlphaFoldDB" id="A0A6M3LQU9"/>
<reference evidence="2" key="1">
    <citation type="submission" date="2020-03" db="EMBL/GenBank/DDBJ databases">
        <title>The deep terrestrial virosphere.</title>
        <authorList>
            <person name="Holmfeldt K."/>
            <person name="Nilsson E."/>
            <person name="Simone D."/>
            <person name="Lopez-Fernandez M."/>
            <person name="Wu X."/>
            <person name="de Brujin I."/>
            <person name="Lundin D."/>
            <person name="Andersson A."/>
            <person name="Bertilsson S."/>
            <person name="Dopson M."/>
        </authorList>
    </citation>
    <scope>NUCLEOTIDE SEQUENCE</scope>
    <source>
        <strain evidence="2">MM415B08197</strain>
    </source>
</reference>
<organism evidence="2">
    <name type="scientific">viral metagenome</name>
    <dbReference type="NCBI Taxonomy" id="1070528"/>
    <lineage>
        <taxon>unclassified sequences</taxon>
        <taxon>metagenomes</taxon>
        <taxon>organismal metagenomes</taxon>
    </lineage>
</organism>
<name>A0A6M3LQU9_9ZZZZ</name>
<evidence type="ECO:0000313" key="2">
    <source>
        <dbReference type="EMBL" id="QJA96529.1"/>
    </source>
</evidence>